<evidence type="ECO:0000256" key="1">
    <source>
        <dbReference type="SAM" id="Phobius"/>
    </source>
</evidence>
<comment type="caution">
    <text evidence="2">The sequence shown here is derived from an EMBL/GenBank/DDBJ whole genome shotgun (WGS) entry which is preliminary data.</text>
</comment>
<sequence>MRRRDDLAIHNERVKLAVTILNAIAIAFFGLGVARPLIDGDVAITPMIVVHFVVAVAAVRVAYMVLGQLKTDDAEKETDR</sequence>
<evidence type="ECO:0000313" key="2">
    <source>
        <dbReference type="EMBL" id="PZX14228.1"/>
    </source>
</evidence>
<feature type="transmembrane region" description="Helical" evidence="1">
    <location>
        <begin position="44"/>
        <end position="66"/>
    </location>
</feature>
<dbReference type="RefSeq" id="WP_111538113.1">
    <property type="nucleotide sequence ID" value="NZ_QKZL01000015.1"/>
</dbReference>
<protein>
    <submittedName>
        <fullName evidence="2">Uncharacterized protein</fullName>
    </submittedName>
</protein>
<accession>A0A2W7N298</accession>
<proteinExistence type="predicted"/>
<reference evidence="2 3" key="1">
    <citation type="submission" date="2018-06" db="EMBL/GenBank/DDBJ databases">
        <title>Genomic Encyclopedia of Archaeal and Bacterial Type Strains, Phase II (KMG-II): from individual species to whole genera.</title>
        <authorList>
            <person name="Goeker M."/>
        </authorList>
    </citation>
    <scope>NUCLEOTIDE SEQUENCE [LARGE SCALE GENOMIC DNA]</scope>
    <source>
        <strain evidence="2 3">DSM 22009</strain>
    </source>
</reference>
<keyword evidence="3" id="KW-1185">Reference proteome</keyword>
<dbReference type="EMBL" id="QKZL01000015">
    <property type="protein sequence ID" value="PZX14228.1"/>
    <property type="molecule type" value="Genomic_DNA"/>
</dbReference>
<keyword evidence="1" id="KW-0472">Membrane</keyword>
<gene>
    <name evidence="2" type="ORF">LX81_03027</name>
</gene>
<name>A0A2W7N298_9RHOB</name>
<dbReference type="OrthoDB" id="7871392at2"/>
<keyword evidence="1" id="KW-0812">Transmembrane</keyword>
<dbReference type="Proteomes" id="UP000248916">
    <property type="component" value="Unassembled WGS sequence"/>
</dbReference>
<evidence type="ECO:0000313" key="3">
    <source>
        <dbReference type="Proteomes" id="UP000248916"/>
    </source>
</evidence>
<dbReference type="AlphaFoldDB" id="A0A2W7N298"/>
<keyword evidence="1" id="KW-1133">Transmembrane helix</keyword>
<organism evidence="2 3">
    <name type="scientific">Palleronia aestuarii</name>
    <dbReference type="NCBI Taxonomy" id="568105"/>
    <lineage>
        <taxon>Bacteria</taxon>
        <taxon>Pseudomonadati</taxon>
        <taxon>Pseudomonadota</taxon>
        <taxon>Alphaproteobacteria</taxon>
        <taxon>Rhodobacterales</taxon>
        <taxon>Roseobacteraceae</taxon>
        <taxon>Palleronia</taxon>
    </lineage>
</organism>
<feature type="transmembrane region" description="Helical" evidence="1">
    <location>
        <begin position="16"/>
        <end position="38"/>
    </location>
</feature>